<sequence>MRRRVDSLQLAVLGLLHDGPLHGYEVRRRLDVRLGIFRALSYGTLYPCLRTLQAEGWVREVGVEADAGAGPGRRRARVVYEITDGGRERLGELLHQAGPSAWDDDTFSVRFALFTRTDPRTRLRILEGRRARLQERVEQLSRSIDHTREQLDAYAYEYQCHEVETARREVDWIDGLISAEGRRQHHHQQERQSPPVP</sequence>
<dbReference type="EMBL" id="BAABIL010000062">
    <property type="protein sequence ID" value="GAA4965681.1"/>
    <property type="molecule type" value="Genomic_DNA"/>
</dbReference>
<feature type="domain" description="Transcription regulator PadR N-terminal" evidence="2">
    <location>
        <begin position="12"/>
        <end position="91"/>
    </location>
</feature>
<evidence type="ECO:0000259" key="2">
    <source>
        <dbReference type="Pfam" id="PF03551"/>
    </source>
</evidence>
<evidence type="ECO:0000256" key="1">
    <source>
        <dbReference type="SAM" id="Coils"/>
    </source>
</evidence>
<comment type="caution">
    <text evidence="3">The sequence shown here is derived from an EMBL/GenBank/DDBJ whole genome shotgun (WGS) entry which is preliminary data.</text>
</comment>
<dbReference type="InterPro" id="IPR036390">
    <property type="entry name" value="WH_DNA-bd_sf"/>
</dbReference>
<gene>
    <name evidence="3" type="ORF">GCM10023225_05990</name>
</gene>
<dbReference type="PANTHER" id="PTHR33169">
    <property type="entry name" value="PADR-FAMILY TRANSCRIPTIONAL REGULATOR"/>
    <property type="match status" value="1"/>
</dbReference>
<organism evidence="3 4">
    <name type="scientific">Kineococcus glutinatus</name>
    <dbReference type="NCBI Taxonomy" id="1070872"/>
    <lineage>
        <taxon>Bacteria</taxon>
        <taxon>Bacillati</taxon>
        <taxon>Actinomycetota</taxon>
        <taxon>Actinomycetes</taxon>
        <taxon>Kineosporiales</taxon>
        <taxon>Kineosporiaceae</taxon>
        <taxon>Kineococcus</taxon>
    </lineage>
</organism>
<feature type="coiled-coil region" evidence="1">
    <location>
        <begin position="123"/>
        <end position="150"/>
    </location>
</feature>
<proteinExistence type="predicted"/>
<dbReference type="InterPro" id="IPR036388">
    <property type="entry name" value="WH-like_DNA-bd_sf"/>
</dbReference>
<dbReference type="InterPro" id="IPR005149">
    <property type="entry name" value="Tscrpt_reg_PadR_N"/>
</dbReference>
<dbReference type="SUPFAM" id="SSF46785">
    <property type="entry name" value="Winged helix' DNA-binding domain"/>
    <property type="match status" value="1"/>
</dbReference>
<dbReference type="InterPro" id="IPR052509">
    <property type="entry name" value="Metal_resp_DNA-bind_regulator"/>
</dbReference>
<evidence type="ECO:0000313" key="4">
    <source>
        <dbReference type="Proteomes" id="UP001501195"/>
    </source>
</evidence>
<protein>
    <submittedName>
        <fullName evidence="3">PadR family transcriptional regulator</fullName>
    </submittedName>
</protein>
<accession>A0ABP9HAK0</accession>
<dbReference type="Proteomes" id="UP001501195">
    <property type="component" value="Unassembled WGS sequence"/>
</dbReference>
<evidence type="ECO:0000313" key="3">
    <source>
        <dbReference type="EMBL" id="GAA4965681.1"/>
    </source>
</evidence>
<keyword evidence="1" id="KW-0175">Coiled coil</keyword>
<dbReference type="Gene3D" id="1.10.10.10">
    <property type="entry name" value="Winged helix-like DNA-binding domain superfamily/Winged helix DNA-binding domain"/>
    <property type="match status" value="1"/>
</dbReference>
<reference evidence="4" key="1">
    <citation type="journal article" date="2019" name="Int. J. Syst. Evol. Microbiol.">
        <title>The Global Catalogue of Microorganisms (GCM) 10K type strain sequencing project: providing services to taxonomists for standard genome sequencing and annotation.</title>
        <authorList>
            <consortium name="The Broad Institute Genomics Platform"/>
            <consortium name="The Broad Institute Genome Sequencing Center for Infectious Disease"/>
            <person name="Wu L."/>
            <person name="Ma J."/>
        </authorList>
    </citation>
    <scope>NUCLEOTIDE SEQUENCE [LARGE SCALE GENOMIC DNA]</scope>
    <source>
        <strain evidence="4">JCM 18126</strain>
    </source>
</reference>
<dbReference type="Pfam" id="PF03551">
    <property type="entry name" value="PadR"/>
    <property type="match status" value="1"/>
</dbReference>
<dbReference type="PANTHER" id="PTHR33169:SF26">
    <property type="entry name" value="CONSERVED PROTEIN"/>
    <property type="match status" value="1"/>
</dbReference>
<keyword evidence="4" id="KW-1185">Reference proteome</keyword>
<name>A0ABP9HAK0_9ACTN</name>